<accession>A0A414GPB6</accession>
<evidence type="ECO:0000313" key="2">
    <source>
        <dbReference type="EMBL" id="RHJ68313.1"/>
    </source>
</evidence>
<dbReference type="Proteomes" id="UP000283958">
    <property type="component" value="Unassembled WGS sequence"/>
</dbReference>
<dbReference type="AlphaFoldDB" id="A0A414GPB6"/>
<proteinExistence type="predicted"/>
<dbReference type="EMBL" id="QSJM01000117">
    <property type="protein sequence ID" value="RHD70707.1"/>
    <property type="molecule type" value="Genomic_DNA"/>
</dbReference>
<dbReference type="EMBL" id="QRMN01000102">
    <property type="protein sequence ID" value="RHJ68313.1"/>
    <property type="molecule type" value="Genomic_DNA"/>
</dbReference>
<sequence>MTDEQNILLSLVKLMFPREMLDYFEVVGFEIHEDSINVRLDERDRIHKKRSGHTYVKNGFLPESLITDFPIRDKRATLIVRRRRWKDEETGEIVSNDYELVAKGTRHSKEFAAFLKGGLESIPDSGFFA</sequence>
<dbReference type="RefSeq" id="WP_118171482.1">
    <property type="nucleotide sequence ID" value="NZ_CP181425.1"/>
</dbReference>
<reference evidence="3 4" key="1">
    <citation type="submission" date="2018-08" db="EMBL/GenBank/DDBJ databases">
        <title>A genome reference for cultivated species of the human gut microbiota.</title>
        <authorList>
            <person name="Zou Y."/>
            <person name="Xue W."/>
            <person name="Luo G."/>
        </authorList>
    </citation>
    <scope>NUCLEOTIDE SEQUENCE [LARGE SCALE GENOMIC DNA]</scope>
    <source>
        <strain evidence="2 4">AM09-18</strain>
        <strain evidence="1 3">AM30-40</strain>
    </source>
</reference>
<evidence type="ECO:0000313" key="3">
    <source>
        <dbReference type="Proteomes" id="UP000283429"/>
    </source>
</evidence>
<organism evidence="1 3">
    <name type="scientific">Phocaeicola vulgatus</name>
    <name type="common">Bacteroides vulgatus</name>
    <dbReference type="NCBI Taxonomy" id="821"/>
    <lineage>
        <taxon>Bacteria</taxon>
        <taxon>Pseudomonadati</taxon>
        <taxon>Bacteroidota</taxon>
        <taxon>Bacteroidia</taxon>
        <taxon>Bacteroidales</taxon>
        <taxon>Bacteroidaceae</taxon>
        <taxon>Phocaeicola</taxon>
    </lineage>
</organism>
<protein>
    <recommendedName>
        <fullName evidence="5">Transposase</fullName>
    </recommendedName>
</protein>
<evidence type="ECO:0008006" key="5">
    <source>
        <dbReference type="Google" id="ProtNLM"/>
    </source>
</evidence>
<name>A0A414GPB6_PHOVU</name>
<evidence type="ECO:0000313" key="4">
    <source>
        <dbReference type="Proteomes" id="UP000283958"/>
    </source>
</evidence>
<dbReference type="Proteomes" id="UP000283429">
    <property type="component" value="Unassembled WGS sequence"/>
</dbReference>
<comment type="caution">
    <text evidence="1">The sequence shown here is derived from an EMBL/GenBank/DDBJ whole genome shotgun (WGS) entry which is preliminary data.</text>
</comment>
<gene>
    <name evidence="2" type="ORF">DW105_22190</name>
    <name evidence="1" type="ORF">DW783_22755</name>
</gene>
<evidence type="ECO:0000313" key="1">
    <source>
        <dbReference type="EMBL" id="RHD70707.1"/>
    </source>
</evidence>